<dbReference type="RefSeq" id="XP_007762709.1">
    <property type="nucleotide sequence ID" value="XM_007764519.1"/>
</dbReference>
<name>A0A5M3N763_CONPW</name>
<keyword evidence="3" id="KW-1185">Reference proteome</keyword>
<dbReference type="AlphaFoldDB" id="A0A5M3N763"/>
<gene>
    <name evidence="2" type="ORF">CONPUDRAFT_69532</name>
</gene>
<evidence type="ECO:0000256" key="1">
    <source>
        <dbReference type="SAM" id="MobiDB-lite"/>
    </source>
</evidence>
<dbReference type="KEGG" id="cput:CONPUDRAFT_69532"/>
<organism evidence="2 3">
    <name type="scientific">Coniophora puteana (strain RWD-64-598)</name>
    <name type="common">Brown rot fungus</name>
    <dbReference type="NCBI Taxonomy" id="741705"/>
    <lineage>
        <taxon>Eukaryota</taxon>
        <taxon>Fungi</taxon>
        <taxon>Dikarya</taxon>
        <taxon>Basidiomycota</taxon>
        <taxon>Agaricomycotina</taxon>
        <taxon>Agaricomycetes</taxon>
        <taxon>Agaricomycetidae</taxon>
        <taxon>Boletales</taxon>
        <taxon>Coniophorineae</taxon>
        <taxon>Coniophoraceae</taxon>
        <taxon>Coniophora</taxon>
    </lineage>
</organism>
<sequence length="252" mass="28691">MSLQGELESTIQDIVAISQYPGNAYRLDNSKSAWVNERGAFTAVDWVRDWDKGIKQLQVTVTAKDIFGWSARFHNRAQWRGLELFDFHDGYFDNALSETHGDLYMSEGDSMVWSSALELLKGATEQFRDENGALLYDLYTCSRRDFVDQFVWRSIQAIIFSWIEDMASSSLEAALATECAEGRYRGMIVTGVYHIDKVDKLTHHSSCWDLDKEESNCEDIDDNEGETDDECLLSDSEDSELQSTFSDDSQSS</sequence>
<evidence type="ECO:0000313" key="3">
    <source>
        <dbReference type="Proteomes" id="UP000053558"/>
    </source>
</evidence>
<dbReference type="Proteomes" id="UP000053558">
    <property type="component" value="Unassembled WGS sequence"/>
</dbReference>
<accession>A0A5M3N763</accession>
<proteinExistence type="predicted"/>
<comment type="caution">
    <text evidence="2">The sequence shown here is derived from an EMBL/GenBank/DDBJ whole genome shotgun (WGS) entry which is preliminary data.</text>
</comment>
<reference evidence="3" key="1">
    <citation type="journal article" date="2012" name="Science">
        <title>The Paleozoic origin of enzymatic lignin decomposition reconstructed from 31 fungal genomes.</title>
        <authorList>
            <person name="Floudas D."/>
            <person name="Binder M."/>
            <person name="Riley R."/>
            <person name="Barry K."/>
            <person name="Blanchette R.A."/>
            <person name="Henrissat B."/>
            <person name="Martinez A.T."/>
            <person name="Otillar R."/>
            <person name="Spatafora J.W."/>
            <person name="Yadav J.S."/>
            <person name="Aerts A."/>
            <person name="Benoit I."/>
            <person name="Boyd A."/>
            <person name="Carlson A."/>
            <person name="Copeland A."/>
            <person name="Coutinho P.M."/>
            <person name="de Vries R.P."/>
            <person name="Ferreira P."/>
            <person name="Findley K."/>
            <person name="Foster B."/>
            <person name="Gaskell J."/>
            <person name="Glotzer D."/>
            <person name="Gorecki P."/>
            <person name="Heitman J."/>
            <person name="Hesse C."/>
            <person name="Hori C."/>
            <person name="Igarashi K."/>
            <person name="Jurgens J.A."/>
            <person name="Kallen N."/>
            <person name="Kersten P."/>
            <person name="Kohler A."/>
            <person name="Kuees U."/>
            <person name="Kumar T.K.A."/>
            <person name="Kuo A."/>
            <person name="LaButti K."/>
            <person name="Larrondo L.F."/>
            <person name="Lindquist E."/>
            <person name="Ling A."/>
            <person name="Lombard V."/>
            <person name="Lucas S."/>
            <person name="Lundell T."/>
            <person name="Martin R."/>
            <person name="McLaughlin D.J."/>
            <person name="Morgenstern I."/>
            <person name="Morin E."/>
            <person name="Murat C."/>
            <person name="Nagy L.G."/>
            <person name="Nolan M."/>
            <person name="Ohm R.A."/>
            <person name="Patyshakuliyeva A."/>
            <person name="Rokas A."/>
            <person name="Ruiz-Duenas F.J."/>
            <person name="Sabat G."/>
            <person name="Salamov A."/>
            <person name="Samejima M."/>
            <person name="Schmutz J."/>
            <person name="Slot J.C."/>
            <person name="St John F."/>
            <person name="Stenlid J."/>
            <person name="Sun H."/>
            <person name="Sun S."/>
            <person name="Syed K."/>
            <person name="Tsang A."/>
            <person name="Wiebenga A."/>
            <person name="Young D."/>
            <person name="Pisabarro A."/>
            <person name="Eastwood D.C."/>
            <person name="Martin F."/>
            <person name="Cullen D."/>
            <person name="Grigoriev I.V."/>
            <person name="Hibbett D.S."/>
        </authorList>
    </citation>
    <scope>NUCLEOTIDE SEQUENCE [LARGE SCALE GENOMIC DNA]</scope>
    <source>
        <strain evidence="3">RWD-64-598 SS2</strain>
    </source>
</reference>
<feature type="region of interest" description="Disordered" evidence="1">
    <location>
        <begin position="217"/>
        <end position="252"/>
    </location>
</feature>
<dbReference type="GeneID" id="19208739"/>
<evidence type="ECO:0000313" key="2">
    <source>
        <dbReference type="EMBL" id="EIW87273.1"/>
    </source>
</evidence>
<protein>
    <submittedName>
        <fullName evidence="2">Uncharacterized protein</fullName>
    </submittedName>
</protein>
<dbReference type="EMBL" id="JH711573">
    <property type="protein sequence ID" value="EIW87273.1"/>
    <property type="molecule type" value="Genomic_DNA"/>
</dbReference>
<feature type="compositionally biased region" description="Polar residues" evidence="1">
    <location>
        <begin position="242"/>
        <end position="252"/>
    </location>
</feature>
<feature type="compositionally biased region" description="Acidic residues" evidence="1">
    <location>
        <begin position="217"/>
        <end position="240"/>
    </location>
</feature>